<feature type="compositionally biased region" description="Low complexity" evidence="1">
    <location>
        <begin position="54"/>
        <end position="66"/>
    </location>
</feature>
<sequence length="137" mass="14520">MTTHGQDKSGPSRDEAAKRDLGGELRAGRSTRADEAREPEPSGEDQPDVDRAPDTTLTGGTPPGMTAEDVEVRSDLARFLGPSVFPADRAEVLAALAGNHAPDRLVTLAGSLPAGETYRNVQDLMRALGFGVEDHRT</sequence>
<dbReference type="AlphaFoldDB" id="F8K1U6"/>
<dbReference type="RefSeq" id="WP_014140819.1">
    <property type="nucleotide sequence ID" value="NC_016111.1"/>
</dbReference>
<dbReference type="HOGENOM" id="CLU_133101_0_0_11"/>
<accession>F8K1U6</accession>
<dbReference type="OrthoDB" id="5519961at2"/>
<organism evidence="2 3">
    <name type="scientific">Streptantibioticus cattleyicolor (strain ATCC 35852 / DSM 46488 / JCM 4925 / NBRC 14057 / NRRL 8057)</name>
    <name type="common">Streptomyces cattleya</name>
    <dbReference type="NCBI Taxonomy" id="1003195"/>
    <lineage>
        <taxon>Bacteria</taxon>
        <taxon>Bacillati</taxon>
        <taxon>Actinomycetota</taxon>
        <taxon>Actinomycetes</taxon>
        <taxon>Kitasatosporales</taxon>
        <taxon>Streptomycetaceae</taxon>
        <taxon>Streptantibioticus</taxon>
    </lineage>
</organism>
<dbReference type="PATRIC" id="fig|1003195.11.peg.1699"/>
<gene>
    <name evidence="2" type="ordered locus">SCATT_00470</name>
</gene>
<dbReference type="STRING" id="1003195.SCATT_00470"/>
<feature type="compositionally biased region" description="Basic and acidic residues" evidence="1">
    <location>
        <begin position="1"/>
        <end position="40"/>
    </location>
</feature>
<accession>G8WYM5</accession>
<dbReference type="InterPro" id="IPR021527">
    <property type="entry name" value="DUF2795"/>
</dbReference>
<dbReference type="KEGG" id="sct:SCAT_0042"/>
<evidence type="ECO:0008006" key="4">
    <source>
        <dbReference type="Google" id="ProtNLM"/>
    </source>
</evidence>
<evidence type="ECO:0000313" key="3">
    <source>
        <dbReference type="Proteomes" id="UP000007842"/>
    </source>
</evidence>
<evidence type="ECO:0000256" key="1">
    <source>
        <dbReference type="SAM" id="MobiDB-lite"/>
    </source>
</evidence>
<dbReference type="Proteomes" id="UP000007842">
    <property type="component" value="Chromosome"/>
</dbReference>
<dbReference type="eggNOG" id="COG1503">
    <property type="taxonomic scope" value="Bacteria"/>
</dbReference>
<name>F8K1U6_STREN</name>
<proteinExistence type="predicted"/>
<dbReference type="Pfam" id="PF11387">
    <property type="entry name" value="DUF2795"/>
    <property type="match status" value="1"/>
</dbReference>
<keyword evidence="3" id="KW-1185">Reference proteome</keyword>
<reference evidence="3" key="1">
    <citation type="submission" date="2011-12" db="EMBL/GenBank/DDBJ databases">
        <title>Complete genome sequence of Streptomyces cattleya strain DSM 46488.</title>
        <authorList>
            <person name="Ou H.-Y."/>
            <person name="Li P."/>
            <person name="Zhao C."/>
            <person name="O'Hagan D."/>
            <person name="Deng Z."/>
        </authorList>
    </citation>
    <scope>NUCLEOTIDE SEQUENCE [LARGE SCALE GENOMIC DNA]</scope>
    <source>
        <strain evidence="3">ATCC 35852 / DSM 46488 / JCM 4925 / NBRC 14057 / NRRL 8057</strain>
    </source>
</reference>
<protein>
    <recommendedName>
        <fullName evidence="4">DUF2795 domain-containing protein</fullName>
    </recommendedName>
</protein>
<evidence type="ECO:0000313" key="2">
    <source>
        <dbReference type="EMBL" id="AEW92418.1"/>
    </source>
</evidence>
<dbReference type="KEGG" id="scy:SCATT_00470"/>
<feature type="region of interest" description="Disordered" evidence="1">
    <location>
        <begin position="1"/>
        <end position="67"/>
    </location>
</feature>
<dbReference type="EMBL" id="CP003219">
    <property type="protein sequence ID" value="AEW92418.1"/>
    <property type="molecule type" value="Genomic_DNA"/>
</dbReference>